<evidence type="ECO:0000313" key="2">
    <source>
        <dbReference type="EMBL" id="BBZ36706.1"/>
    </source>
</evidence>
<feature type="region of interest" description="Disordered" evidence="1">
    <location>
        <begin position="322"/>
        <end position="454"/>
    </location>
</feature>
<keyword evidence="3" id="KW-1185">Reference proteome</keyword>
<dbReference type="RefSeq" id="WP_085154199.1">
    <property type="nucleotide sequence ID" value="NZ_AP022612.1"/>
</dbReference>
<evidence type="ECO:0000256" key="1">
    <source>
        <dbReference type="SAM" id="MobiDB-lite"/>
    </source>
</evidence>
<dbReference type="EMBL" id="AP022612">
    <property type="protein sequence ID" value="BBZ36706.1"/>
    <property type="molecule type" value="Genomic_DNA"/>
</dbReference>
<reference evidence="2" key="2">
    <citation type="submission" date="2020-02" db="EMBL/GenBank/DDBJ databases">
        <authorList>
            <person name="Matsumoto Y."/>
            <person name="Motooka D."/>
            <person name="Nakamura S."/>
        </authorList>
    </citation>
    <scope>NUCLEOTIDE SEQUENCE</scope>
    <source>
        <strain evidence="2">JCM 13671</strain>
    </source>
</reference>
<feature type="compositionally biased region" description="Basic and acidic residues" evidence="1">
    <location>
        <begin position="402"/>
        <end position="442"/>
    </location>
</feature>
<dbReference type="Proteomes" id="UP000466931">
    <property type="component" value="Chromosome"/>
</dbReference>
<accession>A0A7I7Y4V9</accession>
<dbReference type="AlphaFoldDB" id="A0A7I7Y4V9"/>
<feature type="compositionally biased region" description="Low complexity" evidence="1">
    <location>
        <begin position="342"/>
        <end position="357"/>
    </location>
</feature>
<evidence type="ECO:0000313" key="3">
    <source>
        <dbReference type="Proteomes" id="UP000466931"/>
    </source>
</evidence>
<reference evidence="2" key="1">
    <citation type="journal article" date="2019" name="Emerg. Microbes Infect.">
        <title>Comprehensive subspecies identification of 175 nontuberculous mycobacteria species based on 7547 genomic profiles.</title>
        <authorList>
            <person name="Matsumoto Y."/>
            <person name="Kinjo T."/>
            <person name="Motooka D."/>
            <person name="Nabeya D."/>
            <person name="Jung N."/>
            <person name="Uechi K."/>
            <person name="Horii T."/>
            <person name="Iida T."/>
            <person name="Fujita J."/>
            <person name="Nakamura S."/>
        </authorList>
    </citation>
    <scope>NUCLEOTIDE SEQUENCE [LARGE SCALE GENOMIC DNA]</scope>
    <source>
        <strain evidence="2">JCM 13671</strain>
    </source>
</reference>
<dbReference type="InterPro" id="IPR049934">
    <property type="entry name" value="GjpA-like"/>
</dbReference>
<dbReference type="OrthoDB" id="4370634at2"/>
<sequence length="454" mass="45994">MTALRSYATAGVALMGAGAIAITPITPSLPTVEVSHPAVQLSAAVDPITPLRELFNNTEVNFAGLVNTWLEAPAPILQQIVVNQLTYLSELPDFGLILDQIGTNAKNALNTLVAKDLEALTPGAAALYELIPLVLPMPPELQPLVDFTTNYLSGVLIGLVGPVLAPVVALGASISSIVAELTSESPDLAAAVNTLINIPTKMVDAFLNGGQKVDLTPVLDALGIHIDIGGGVTAGIGLTLGGLLSQGGTLLNAVDMTLLIDGVPVGGIEGQSVGAIGSLVGLTKAIAKALGWDGTGNPLAPADPVPSIAPLTERAATDPGTVPAALLDAPAPSTPVDLPDSAAGDGATDTEAGTDLAKVTLVSDTEETSTDAPAQPAAGDSLQDAVTSAGQKVSEAISDAGRTLKDRADKAAEKRAEKKAERAEKRAEKQAERAEKRAERKAAKAATTADSSSE</sequence>
<gene>
    <name evidence="2" type="ORF">MCNF_53110</name>
</gene>
<protein>
    <submittedName>
        <fullName evidence="2">Uncharacterized protein</fullName>
    </submittedName>
</protein>
<proteinExistence type="predicted"/>
<dbReference type="NCBIfam" id="NF033942">
    <property type="entry name" value="GjpA"/>
    <property type="match status" value="1"/>
</dbReference>
<name>A0A7I7Y4V9_9MYCO</name>
<organism evidence="2 3">
    <name type="scientific">Mycolicibacterium confluentis</name>
    <dbReference type="NCBI Taxonomy" id="28047"/>
    <lineage>
        <taxon>Bacteria</taxon>
        <taxon>Bacillati</taxon>
        <taxon>Actinomycetota</taxon>
        <taxon>Actinomycetes</taxon>
        <taxon>Mycobacteriales</taxon>
        <taxon>Mycobacteriaceae</taxon>
        <taxon>Mycolicibacterium</taxon>
    </lineage>
</organism>